<feature type="compositionally biased region" description="Pro residues" evidence="2">
    <location>
        <begin position="92"/>
        <end position="118"/>
    </location>
</feature>
<reference evidence="4 5" key="1">
    <citation type="submission" date="2023-08" db="EMBL/GenBank/DDBJ databases">
        <title>Black Yeasts Isolated from many extreme environments.</title>
        <authorList>
            <person name="Coleine C."/>
            <person name="Stajich J.E."/>
            <person name="Selbmann L."/>
        </authorList>
    </citation>
    <scope>NUCLEOTIDE SEQUENCE [LARGE SCALE GENOMIC DNA]</scope>
    <source>
        <strain evidence="4 5">CCFEE 5935</strain>
    </source>
</reference>
<dbReference type="GO" id="GO:0000981">
    <property type="term" value="F:DNA-binding transcription factor activity, RNA polymerase II-specific"/>
    <property type="evidence" value="ECO:0007669"/>
    <property type="project" value="InterPro"/>
</dbReference>
<feature type="compositionally biased region" description="Low complexity" evidence="2">
    <location>
        <begin position="206"/>
        <end position="216"/>
    </location>
</feature>
<evidence type="ECO:0000256" key="1">
    <source>
        <dbReference type="ARBA" id="ARBA00023242"/>
    </source>
</evidence>
<proteinExistence type="predicted"/>
<dbReference type="InterPro" id="IPR001138">
    <property type="entry name" value="Zn2Cys6_DnaBD"/>
</dbReference>
<dbReference type="SMART" id="SM00066">
    <property type="entry name" value="GAL4"/>
    <property type="match status" value="1"/>
</dbReference>
<gene>
    <name evidence="4" type="ORF">LTR77_010964</name>
</gene>
<dbReference type="EMBL" id="JAVRRT010000029">
    <property type="protein sequence ID" value="KAK5163030.1"/>
    <property type="molecule type" value="Genomic_DNA"/>
</dbReference>
<dbReference type="CDD" id="cd00067">
    <property type="entry name" value="GAL4"/>
    <property type="match status" value="1"/>
</dbReference>
<evidence type="ECO:0000259" key="3">
    <source>
        <dbReference type="PROSITE" id="PS50048"/>
    </source>
</evidence>
<dbReference type="RefSeq" id="XP_064653600.1">
    <property type="nucleotide sequence ID" value="XM_064808180.1"/>
</dbReference>
<accession>A0AAV9NWI0</accession>
<name>A0AAV9NWI0_9PEZI</name>
<dbReference type="PROSITE" id="PS00463">
    <property type="entry name" value="ZN2_CY6_FUNGAL_1"/>
    <property type="match status" value="1"/>
</dbReference>
<evidence type="ECO:0000256" key="2">
    <source>
        <dbReference type="SAM" id="MobiDB-lite"/>
    </source>
</evidence>
<keyword evidence="1" id="KW-0539">Nucleus</keyword>
<feature type="region of interest" description="Disordered" evidence="2">
    <location>
        <begin position="346"/>
        <end position="375"/>
    </location>
</feature>
<evidence type="ECO:0000313" key="5">
    <source>
        <dbReference type="Proteomes" id="UP001337655"/>
    </source>
</evidence>
<feature type="region of interest" description="Disordered" evidence="2">
    <location>
        <begin position="181"/>
        <end position="271"/>
    </location>
</feature>
<dbReference type="Proteomes" id="UP001337655">
    <property type="component" value="Unassembled WGS sequence"/>
</dbReference>
<evidence type="ECO:0000313" key="4">
    <source>
        <dbReference type="EMBL" id="KAK5163030.1"/>
    </source>
</evidence>
<keyword evidence="5" id="KW-1185">Reference proteome</keyword>
<protein>
    <recommendedName>
        <fullName evidence="3">Zn(2)-C6 fungal-type domain-containing protein</fullName>
    </recommendedName>
</protein>
<dbReference type="GeneID" id="89932288"/>
<feature type="domain" description="Zn(2)-C6 fungal-type" evidence="3">
    <location>
        <begin position="125"/>
        <end position="159"/>
    </location>
</feature>
<dbReference type="SUPFAM" id="SSF57701">
    <property type="entry name" value="Zn2/Cys6 DNA-binding domain"/>
    <property type="match status" value="1"/>
</dbReference>
<dbReference type="Pfam" id="PF00172">
    <property type="entry name" value="Zn_clus"/>
    <property type="match status" value="1"/>
</dbReference>
<feature type="compositionally biased region" description="Low complexity" evidence="2">
    <location>
        <begin position="20"/>
        <end position="30"/>
    </location>
</feature>
<dbReference type="InterPro" id="IPR036864">
    <property type="entry name" value="Zn2-C6_fun-type_DNA-bd_sf"/>
</dbReference>
<dbReference type="GO" id="GO:0008270">
    <property type="term" value="F:zinc ion binding"/>
    <property type="evidence" value="ECO:0007669"/>
    <property type="project" value="InterPro"/>
</dbReference>
<sequence length="375" mass="41846">MYYQSPSPGGRGGGQWNATNPPSSQSQNWSPQPPPGGRYTPWPQQLVDVDPLLSEDAADAEENQTPPISQAILQQSAMQTMQPQHPDQYRALPPPQQMYAPPYQPHPHMAYPPPQPPPRQRTAIACRYCRRRKIRCSGFDQSEDGRCTTCVRFSQECVFTPVHAEIQAFVPAHAVWRSQGGPPPNTQLYGAYGQPLPHHGDRNQLYPPQQGQAPPRAQYPPSPQGYQQPPIYQQQPPPQQQAGQKRSTDEPHTPTLPPPPSGAQTQMGKTREGQPFTYTETIGLRSIGASPAFSHAFFRIEQPTQPSYTPSYLYEDLRAQCSPQAYRQPAQVSIEPSASAYMQQQQQAQAAQALRQEERTSHDSTMVQALRRGPM</sequence>
<feature type="compositionally biased region" description="Low complexity" evidence="2">
    <location>
        <begin position="224"/>
        <end position="234"/>
    </location>
</feature>
<organism evidence="4 5">
    <name type="scientific">Saxophila tyrrhenica</name>
    <dbReference type="NCBI Taxonomy" id="1690608"/>
    <lineage>
        <taxon>Eukaryota</taxon>
        <taxon>Fungi</taxon>
        <taxon>Dikarya</taxon>
        <taxon>Ascomycota</taxon>
        <taxon>Pezizomycotina</taxon>
        <taxon>Dothideomycetes</taxon>
        <taxon>Dothideomycetidae</taxon>
        <taxon>Mycosphaerellales</taxon>
        <taxon>Extremaceae</taxon>
        <taxon>Saxophila</taxon>
    </lineage>
</organism>
<dbReference type="Gene3D" id="4.10.240.10">
    <property type="entry name" value="Zn(2)-C6 fungal-type DNA-binding domain"/>
    <property type="match status" value="1"/>
</dbReference>
<dbReference type="PROSITE" id="PS50048">
    <property type="entry name" value="ZN2_CY6_FUNGAL_2"/>
    <property type="match status" value="1"/>
</dbReference>
<feature type="region of interest" description="Disordered" evidence="2">
    <location>
        <begin position="1"/>
        <end position="118"/>
    </location>
</feature>
<feature type="compositionally biased region" description="Polar residues" evidence="2">
    <location>
        <begin position="63"/>
        <end position="85"/>
    </location>
</feature>
<dbReference type="AlphaFoldDB" id="A0AAV9NWI0"/>
<comment type="caution">
    <text evidence="4">The sequence shown here is derived from an EMBL/GenBank/DDBJ whole genome shotgun (WGS) entry which is preliminary data.</text>
</comment>